<dbReference type="PANTHER" id="PTHR23319:SF4">
    <property type="entry name" value="GRAM DOMAIN CONTAINING 1B, ISOFORM E"/>
    <property type="match status" value="1"/>
</dbReference>
<evidence type="ECO:0000256" key="2">
    <source>
        <dbReference type="ARBA" id="ARBA00023136"/>
    </source>
</evidence>
<dbReference type="RefSeq" id="XP_022235417.1">
    <property type="nucleotide sequence ID" value="XM_022379709.1"/>
</dbReference>
<keyword evidence="4" id="KW-1185">Reference proteome</keyword>
<keyword evidence="2" id="KW-0472">Membrane</keyword>
<sequence>MSETLVATIQELKEVTILLLMESVAGSGSVSELVEDEPREEMPHVGSVDPIEQIHSVQYPTDFSDTTETEPDDHDVGEVSCLCLNHDGKEMMNSVIPLPVEQVFSLVFSGSKFFYDLLASRKTYNVMESSWQLCPENGQKMRQVTYTIALNHSMAKNAQTTETQIALNHSMAKNAQTTETQVCFTAFIL</sequence>
<comment type="subcellular location">
    <subcellularLocation>
        <location evidence="1">Membrane</location>
    </subcellularLocation>
</comment>
<dbReference type="PROSITE" id="PS51778">
    <property type="entry name" value="VAST"/>
    <property type="match status" value="1"/>
</dbReference>
<dbReference type="GeneID" id="106475651"/>
<evidence type="ECO:0000313" key="6">
    <source>
        <dbReference type="RefSeq" id="XP_022235417.1"/>
    </source>
</evidence>
<evidence type="ECO:0000313" key="8">
    <source>
        <dbReference type="RefSeq" id="XP_022235419.1"/>
    </source>
</evidence>
<dbReference type="Proteomes" id="UP000694941">
    <property type="component" value="Unplaced"/>
</dbReference>
<evidence type="ECO:0000313" key="4">
    <source>
        <dbReference type="Proteomes" id="UP000694941"/>
    </source>
</evidence>
<evidence type="ECO:0000313" key="7">
    <source>
        <dbReference type="RefSeq" id="XP_022235418.1"/>
    </source>
</evidence>
<dbReference type="RefSeq" id="XP_022235418.1">
    <property type="nucleotide sequence ID" value="XM_022379710.1"/>
</dbReference>
<evidence type="ECO:0000313" key="9">
    <source>
        <dbReference type="RefSeq" id="XP_022235420.1"/>
    </source>
</evidence>
<gene>
    <name evidence="5 6 7 8 9" type="primary">LOC106475651</name>
</gene>
<evidence type="ECO:0000259" key="3">
    <source>
        <dbReference type="PROSITE" id="PS51778"/>
    </source>
</evidence>
<dbReference type="InterPro" id="IPR051482">
    <property type="entry name" value="Cholesterol_transport"/>
</dbReference>
<proteinExistence type="predicted"/>
<dbReference type="InterPro" id="IPR031968">
    <property type="entry name" value="VASt"/>
</dbReference>
<evidence type="ECO:0000313" key="5">
    <source>
        <dbReference type="RefSeq" id="XP_013791786.2"/>
    </source>
</evidence>
<dbReference type="PANTHER" id="PTHR23319">
    <property type="entry name" value="GRAM DOMAIN CONTAINING 1B, ISOFORM E"/>
    <property type="match status" value="1"/>
</dbReference>
<dbReference type="RefSeq" id="XP_022235420.1">
    <property type="nucleotide sequence ID" value="XM_022379712.1"/>
</dbReference>
<reference evidence="5 6" key="1">
    <citation type="submission" date="2025-05" db="UniProtKB">
        <authorList>
            <consortium name="RefSeq"/>
        </authorList>
    </citation>
    <scope>IDENTIFICATION</scope>
    <source>
        <tissue evidence="5 6">Muscle</tissue>
    </source>
</reference>
<dbReference type="Pfam" id="PF16016">
    <property type="entry name" value="VASt"/>
    <property type="match status" value="1"/>
</dbReference>
<feature type="domain" description="VASt" evidence="3">
    <location>
        <begin position="87"/>
        <end position="189"/>
    </location>
</feature>
<organism evidence="4 7">
    <name type="scientific">Limulus polyphemus</name>
    <name type="common">Atlantic horseshoe crab</name>
    <dbReference type="NCBI Taxonomy" id="6850"/>
    <lineage>
        <taxon>Eukaryota</taxon>
        <taxon>Metazoa</taxon>
        <taxon>Ecdysozoa</taxon>
        <taxon>Arthropoda</taxon>
        <taxon>Chelicerata</taxon>
        <taxon>Merostomata</taxon>
        <taxon>Xiphosura</taxon>
        <taxon>Limulidae</taxon>
        <taxon>Limulus</taxon>
    </lineage>
</organism>
<dbReference type="RefSeq" id="XP_013791786.2">
    <property type="nucleotide sequence ID" value="XM_013936332.2"/>
</dbReference>
<accession>A0ABM1RVL3</accession>
<dbReference type="RefSeq" id="XP_022235419.1">
    <property type="nucleotide sequence ID" value="XM_022379711.1"/>
</dbReference>
<name>A0ABM1RVL3_LIMPO</name>
<evidence type="ECO:0000256" key="1">
    <source>
        <dbReference type="ARBA" id="ARBA00004370"/>
    </source>
</evidence>
<protein>
    <submittedName>
        <fullName evidence="5 6">Uncharacterized protein LOC106475651 isoform X1</fullName>
    </submittedName>
</protein>